<dbReference type="GO" id="GO:0003824">
    <property type="term" value="F:catalytic activity"/>
    <property type="evidence" value="ECO:0007669"/>
    <property type="project" value="InterPro"/>
</dbReference>
<evidence type="ECO:0000313" key="6">
    <source>
        <dbReference type="Proteomes" id="UP000281372"/>
    </source>
</evidence>
<name>A0A0N8QW73_PSECA</name>
<dbReference type="EMBL" id="LJPX01000451">
    <property type="protein sequence ID" value="KPW69190.1"/>
    <property type="molecule type" value="Genomic_DNA"/>
</dbReference>
<accession>A0A0N8QW73</accession>
<proteinExistence type="predicted"/>
<comment type="caution">
    <text evidence="3">The sequence shown here is derived from an EMBL/GenBank/DDBJ whole genome shotgun (WGS) entry which is preliminary data.</text>
</comment>
<protein>
    <recommendedName>
        <fullName evidence="2">HIT domain-containing protein</fullName>
    </recommendedName>
</protein>
<dbReference type="Gene3D" id="3.30.428.10">
    <property type="entry name" value="HIT-like"/>
    <property type="match status" value="1"/>
</dbReference>
<evidence type="ECO:0000259" key="2">
    <source>
        <dbReference type="PROSITE" id="PS51084"/>
    </source>
</evidence>
<dbReference type="PROSITE" id="PS51084">
    <property type="entry name" value="HIT_2"/>
    <property type="match status" value="1"/>
</dbReference>
<feature type="domain" description="HIT" evidence="2">
    <location>
        <begin position="190"/>
        <end position="292"/>
    </location>
</feature>
<dbReference type="PATRIC" id="fig|86840.3.peg.5132"/>
<dbReference type="Proteomes" id="UP000050564">
    <property type="component" value="Unassembled WGS sequence"/>
</dbReference>
<organism evidence="3 5">
    <name type="scientific">Pseudomonas cannabina</name>
    <dbReference type="NCBI Taxonomy" id="86840"/>
    <lineage>
        <taxon>Bacteria</taxon>
        <taxon>Pseudomonadati</taxon>
        <taxon>Pseudomonadota</taxon>
        <taxon>Gammaproteobacteria</taxon>
        <taxon>Pseudomonadales</taxon>
        <taxon>Pseudomonadaceae</taxon>
        <taxon>Pseudomonas</taxon>
    </lineage>
</organism>
<evidence type="ECO:0000313" key="3">
    <source>
        <dbReference type="EMBL" id="KPW69190.1"/>
    </source>
</evidence>
<dbReference type="SUPFAM" id="SSF54197">
    <property type="entry name" value="HIT-like"/>
    <property type="match status" value="1"/>
</dbReference>
<evidence type="ECO:0000256" key="1">
    <source>
        <dbReference type="PROSITE-ProRule" id="PRU00464"/>
    </source>
</evidence>
<gene>
    <name evidence="3" type="ORF">ALO81_05111</name>
    <name evidence="4" type="ORF">ALQ64_05195</name>
</gene>
<comment type="caution">
    <text evidence="1">Lacks conserved residue(s) required for the propagation of feature annotation.</text>
</comment>
<sequence length="330" mass="37439">MIKQQACTKFLKMKKFCEKSESGSSFVCNHLFFKHFIDFNNFTSLGSRIAKLKAFFKSVTCNRIQCVKNEPTVLLSQHRCVVLVQPASRMPEPGALPAGKPMVGTRLFHFHVLEPSFPEWATCQRFFCGSAMVQTGVNSVRLQSGGLHAGARNGLGMKRPLIARILQVLRCGPPVVGWSIFIWHQELFIVFVLDSRLQQDTLPIGDFPLCRLLLSNDANYPWFILVPRRADISEIFQLEAADQLTLWQETTELSRVLKEAFAADKLNVAALGNVVSQLHMHVIVRKRSDVAWPAPVWGKHPALAYTDEQFAEIRRQLKPLLATDFRFEEE</sequence>
<dbReference type="AlphaFoldDB" id="A0A0N8QW73"/>
<evidence type="ECO:0000313" key="5">
    <source>
        <dbReference type="Proteomes" id="UP000050564"/>
    </source>
</evidence>
<dbReference type="InterPro" id="IPR036265">
    <property type="entry name" value="HIT-like_sf"/>
</dbReference>
<reference evidence="4 6" key="2">
    <citation type="submission" date="2018-08" db="EMBL/GenBank/DDBJ databases">
        <title>Recombination of ecologically and evolutionarily significant loci maintains genetic cohesion in the Pseudomonas syringae species complex.</title>
        <authorList>
            <person name="Dillon M."/>
            <person name="Thakur S."/>
            <person name="Almeida R.N.D."/>
            <person name="Weir B.S."/>
            <person name="Guttman D.S."/>
        </authorList>
    </citation>
    <scope>NUCLEOTIDE SEQUENCE [LARGE SCALE GENOMIC DNA]</scope>
    <source>
        <strain evidence="4 6">ICMP 2821</strain>
    </source>
</reference>
<evidence type="ECO:0000313" key="4">
    <source>
        <dbReference type="EMBL" id="RMN15914.1"/>
    </source>
</evidence>
<dbReference type="Pfam" id="PF01230">
    <property type="entry name" value="HIT"/>
    <property type="match status" value="1"/>
</dbReference>
<dbReference type="InterPro" id="IPR011146">
    <property type="entry name" value="HIT-like"/>
</dbReference>
<dbReference type="EMBL" id="RBOW01001085">
    <property type="protein sequence ID" value="RMN15914.1"/>
    <property type="molecule type" value="Genomic_DNA"/>
</dbReference>
<dbReference type="Proteomes" id="UP000281372">
    <property type="component" value="Unassembled WGS sequence"/>
</dbReference>
<reference evidence="3 5" key="1">
    <citation type="submission" date="2015-09" db="EMBL/GenBank/DDBJ databases">
        <title>Genome announcement of multiple Pseudomonas syringae strains.</title>
        <authorList>
            <person name="Thakur S."/>
            <person name="Wang P.W."/>
            <person name="Gong Y."/>
            <person name="Weir B.S."/>
            <person name="Guttman D.S."/>
        </authorList>
    </citation>
    <scope>NUCLEOTIDE SEQUENCE [LARGE SCALE GENOMIC DNA]</scope>
    <source>
        <strain evidence="3 5">ICMP2823</strain>
    </source>
</reference>